<comment type="caution">
    <text evidence="2">The sequence shown here is derived from an EMBL/GenBank/DDBJ whole genome shotgun (WGS) entry which is preliminary data.</text>
</comment>
<name>A0A2K2TIT6_LIMFE</name>
<dbReference type="AlphaFoldDB" id="A0A2K2TIT6"/>
<evidence type="ECO:0000313" key="3">
    <source>
        <dbReference type="Proteomes" id="UP000236514"/>
    </source>
</evidence>
<evidence type="ECO:0000256" key="1">
    <source>
        <dbReference type="SAM" id="MobiDB-lite"/>
    </source>
</evidence>
<dbReference type="RefSeq" id="WP_021350059.1">
    <property type="nucleotide sequence ID" value="NZ_JAHBRU010000143.1"/>
</dbReference>
<sequence>MAIRQSKTKSQMGTKRPKLRGRRKKKESLAEQRSHFRGTEDFNWLPMMDLLAYKQITNDPDHLIQLKESQDGWADLLTVRGQGVGTMSMNQQGNLIQGFYHFLQAYLEDVTFIISPFPVDTGRQQAFWGRRYERITQQIAREQNPRRRLQLQMQQRYIRDKQRTNIEVEKQLVSEEFIIVLFGKDKHTLRQNRQAAIQYGGSSLILEEISLEKKEETLFQINNLNTRVK</sequence>
<gene>
    <name evidence="2" type="ORF">C1Y38_05555</name>
</gene>
<dbReference type="Proteomes" id="UP000236514">
    <property type="component" value="Unassembled WGS sequence"/>
</dbReference>
<feature type="compositionally biased region" description="Basic residues" evidence="1">
    <location>
        <begin position="15"/>
        <end position="26"/>
    </location>
</feature>
<proteinExistence type="predicted"/>
<reference evidence="2 3" key="1">
    <citation type="submission" date="2018-01" db="EMBL/GenBank/DDBJ databases">
        <title>Draft genome sequence of the feruloyl esterase-producing strain Lactobacillus fermentum CRL 1446, isolated from artisanal goat milk cheese.</title>
        <authorList>
            <person name="Abeijon Mukdsi M.C."/>
            <person name="Saavedra L."/>
            <person name="Gauffin Cano M.P."/>
            <person name="Hebert E.M."/>
            <person name="Medina R.B."/>
        </authorList>
    </citation>
    <scope>NUCLEOTIDE SEQUENCE [LARGE SCALE GENOMIC DNA]</scope>
    <source>
        <strain evidence="2 3">CRL 1446</strain>
    </source>
</reference>
<organism evidence="2 3">
    <name type="scientific">Limosilactobacillus fermentum</name>
    <name type="common">Lactobacillus fermentum</name>
    <dbReference type="NCBI Taxonomy" id="1613"/>
    <lineage>
        <taxon>Bacteria</taxon>
        <taxon>Bacillati</taxon>
        <taxon>Bacillota</taxon>
        <taxon>Bacilli</taxon>
        <taxon>Lactobacillales</taxon>
        <taxon>Lactobacillaceae</taxon>
        <taxon>Limosilactobacillus</taxon>
    </lineage>
</organism>
<feature type="region of interest" description="Disordered" evidence="1">
    <location>
        <begin position="1"/>
        <end position="34"/>
    </location>
</feature>
<protein>
    <submittedName>
        <fullName evidence="2">Uncharacterized protein</fullName>
    </submittedName>
</protein>
<accession>A0A2K2TIT6</accession>
<dbReference type="EMBL" id="POTQ01000009">
    <property type="protein sequence ID" value="PNV57939.1"/>
    <property type="molecule type" value="Genomic_DNA"/>
</dbReference>
<evidence type="ECO:0000313" key="2">
    <source>
        <dbReference type="EMBL" id="PNV57939.1"/>
    </source>
</evidence>